<accession>A0A977PXY4</accession>
<dbReference type="CDD" id="cd06223">
    <property type="entry name" value="PRTases_typeI"/>
    <property type="match status" value="1"/>
</dbReference>
<dbReference type="EMBL" id="CP073041">
    <property type="protein sequence ID" value="UXE63596.1"/>
    <property type="molecule type" value="Genomic_DNA"/>
</dbReference>
<name>A0A977PXY4_9CYAN</name>
<dbReference type="SUPFAM" id="SSF53271">
    <property type="entry name" value="PRTase-like"/>
    <property type="match status" value="1"/>
</dbReference>
<feature type="domain" description="Phosphoribosyltransferase" evidence="1">
    <location>
        <begin position="2"/>
        <end position="178"/>
    </location>
</feature>
<proteinExistence type="predicted"/>
<keyword evidence="2" id="KW-0328">Glycosyltransferase</keyword>
<dbReference type="InterPro" id="IPR029057">
    <property type="entry name" value="PRTase-like"/>
</dbReference>
<dbReference type="Gene3D" id="3.30.1310.20">
    <property type="entry name" value="PRTase-like"/>
    <property type="match status" value="1"/>
</dbReference>
<evidence type="ECO:0000313" key="2">
    <source>
        <dbReference type="EMBL" id="UXE63596.1"/>
    </source>
</evidence>
<dbReference type="Gene3D" id="3.40.50.2020">
    <property type="match status" value="1"/>
</dbReference>
<gene>
    <name evidence="2" type="ORF">KA717_13885</name>
</gene>
<dbReference type="Pfam" id="PF00156">
    <property type="entry name" value="Pribosyltran"/>
    <property type="match status" value="1"/>
</dbReference>
<reference evidence="2" key="1">
    <citation type="submission" date="2021-04" db="EMBL/GenBank/DDBJ databases">
        <title>Genome sequence of Woronichinia naegeliana from Washington state freshwater lake bloom.</title>
        <authorList>
            <person name="Dreher T.W."/>
        </authorList>
    </citation>
    <scope>NUCLEOTIDE SEQUENCE</scope>
    <source>
        <strain evidence="2">WA131</strain>
    </source>
</reference>
<dbReference type="InterPro" id="IPR000836">
    <property type="entry name" value="PRTase_dom"/>
</dbReference>
<keyword evidence="2" id="KW-0808">Transferase</keyword>
<dbReference type="Proteomes" id="UP001065613">
    <property type="component" value="Chromosome"/>
</dbReference>
<dbReference type="GO" id="GO:0016757">
    <property type="term" value="F:glycosyltransferase activity"/>
    <property type="evidence" value="ECO:0007669"/>
    <property type="project" value="UniProtKB-KW"/>
</dbReference>
<evidence type="ECO:0000259" key="1">
    <source>
        <dbReference type="Pfam" id="PF00156"/>
    </source>
</evidence>
<organism evidence="2">
    <name type="scientific">Woronichinia naegeliana WA131</name>
    <dbReference type="NCBI Taxonomy" id="2824559"/>
    <lineage>
        <taxon>Bacteria</taxon>
        <taxon>Bacillati</taxon>
        <taxon>Cyanobacteriota</taxon>
        <taxon>Cyanophyceae</taxon>
        <taxon>Synechococcales</taxon>
        <taxon>Coelosphaeriaceae</taxon>
        <taxon>Woronichinia</taxon>
    </lineage>
</organism>
<protein>
    <submittedName>
        <fullName evidence="2">Phosphoribosyltransferase</fullName>
    </submittedName>
</protein>
<sequence length="192" mass="20764">MSNYQRFPNRVIAGQNLAQKLQTYQNCSNGLVLALPRGGVPVAFPIAQSLDFPLDLCLVRKLGAPERPELAMGAIAGGNIQVMNPDIVNWLGITAAQIASIVEQEQQELERRAHCYRGQKPFPNLSDRIIILVDDGIATGATMQAAIAAIQSQNPRTLIVAVPVVAPAIYHLLQTLVDEVVCLIQPGASHLR</sequence>
<dbReference type="AlphaFoldDB" id="A0A977PXY4"/>
<dbReference type="KEGG" id="wna:KA717_13885"/>